<dbReference type="RefSeq" id="WP_066312352.1">
    <property type="nucleotide sequence ID" value="NZ_LQRT01000005.1"/>
</dbReference>
<evidence type="ECO:0000313" key="3">
    <source>
        <dbReference type="Proteomes" id="UP000076715"/>
    </source>
</evidence>
<dbReference type="SUPFAM" id="SSF53448">
    <property type="entry name" value="Nucleotide-diphospho-sugar transferases"/>
    <property type="match status" value="1"/>
</dbReference>
<dbReference type="AlphaFoldDB" id="A0A162DJN5"/>
<sequence>MNNIVAFVSVIFPNNLKYFDSFLESLDKQTFKKFDLLLFNDGCANDDLLKRLQKYNLRFEIKNPKSKIPVLIRSEILNYIKEAKYELIVFGDTDDMFSKNRIFESYKMIKEKSYDIVFNDLSIINDAGNIKHRNFWNERFVNGKLKVDFDFLSNYNVLGLGNSAMRTHILKGFVLKIDISIPAFDWILFLQLFNITPKLLVGFSNEETFYRQHDQNTLGLSNKIGRESLKKLYNIKSKVYDFCKLHGIRICEKKVVEHERFGELILNDNNHLDNHLDKINTNKNKLFWFEEVTL</sequence>
<dbReference type="InterPro" id="IPR029044">
    <property type="entry name" value="Nucleotide-diphossugar_trans"/>
</dbReference>
<evidence type="ECO:0000259" key="1">
    <source>
        <dbReference type="Pfam" id="PF00535"/>
    </source>
</evidence>
<reference evidence="2 3" key="1">
    <citation type="submission" date="2016-01" db="EMBL/GenBank/DDBJ databases">
        <title>The draft genome sequence of Aquimarina sp. RZW4-3-2.</title>
        <authorList>
            <person name="Wang Y."/>
        </authorList>
    </citation>
    <scope>NUCLEOTIDE SEQUENCE [LARGE SCALE GENOMIC DNA]</scope>
    <source>
        <strain evidence="2 3">RZW4-3-2</strain>
    </source>
</reference>
<dbReference type="EMBL" id="LQRT01000005">
    <property type="protein sequence ID" value="KZS41448.1"/>
    <property type="molecule type" value="Genomic_DNA"/>
</dbReference>
<protein>
    <recommendedName>
        <fullName evidence="1">Glycosyltransferase 2-like domain-containing protein</fullName>
    </recommendedName>
</protein>
<dbReference type="Pfam" id="PF00535">
    <property type="entry name" value="Glycos_transf_2"/>
    <property type="match status" value="1"/>
</dbReference>
<evidence type="ECO:0000313" key="2">
    <source>
        <dbReference type="EMBL" id="KZS41448.1"/>
    </source>
</evidence>
<dbReference type="STRING" id="1642818.AWE51_22355"/>
<dbReference type="Proteomes" id="UP000076715">
    <property type="component" value="Unassembled WGS sequence"/>
</dbReference>
<comment type="caution">
    <text evidence="2">The sequence shown here is derived from an EMBL/GenBank/DDBJ whole genome shotgun (WGS) entry which is preliminary data.</text>
</comment>
<gene>
    <name evidence="2" type="ORF">AWE51_22355</name>
</gene>
<keyword evidence="3" id="KW-1185">Reference proteome</keyword>
<dbReference type="OrthoDB" id="6307329at2"/>
<name>A0A162DJN5_9FLAO</name>
<accession>A0A162DJN5</accession>
<organism evidence="2 3">
    <name type="scientific">Aquimarina aggregata</name>
    <dbReference type="NCBI Taxonomy" id="1642818"/>
    <lineage>
        <taxon>Bacteria</taxon>
        <taxon>Pseudomonadati</taxon>
        <taxon>Bacteroidota</taxon>
        <taxon>Flavobacteriia</taxon>
        <taxon>Flavobacteriales</taxon>
        <taxon>Flavobacteriaceae</taxon>
        <taxon>Aquimarina</taxon>
    </lineage>
</organism>
<dbReference type="Gene3D" id="3.90.550.10">
    <property type="entry name" value="Spore Coat Polysaccharide Biosynthesis Protein SpsA, Chain A"/>
    <property type="match status" value="1"/>
</dbReference>
<feature type="domain" description="Glycosyltransferase 2-like" evidence="1">
    <location>
        <begin position="11"/>
        <end position="136"/>
    </location>
</feature>
<dbReference type="InterPro" id="IPR001173">
    <property type="entry name" value="Glyco_trans_2-like"/>
</dbReference>
<proteinExistence type="predicted"/>